<feature type="domain" description="Glycoside hydrolase family 5" evidence="5">
    <location>
        <begin position="95"/>
        <end position="337"/>
    </location>
</feature>
<gene>
    <name evidence="6" type="ORF">CYFUS_001603</name>
</gene>
<dbReference type="PANTHER" id="PTHR34142:SF1">
    <property type="entry name" value="GLYCOSIDE HYDROLASE FAMILY 5 DOMAIN-CONTAINING PROTEIN"/>
    <property type="match status" value="1"/>
</dbReference>
<evidence type="ECO:0000256" key="3">
    <source>
        <dbReference type="RuleBase" id="RU361153"/>
    </source>
</evidence>
<evidence type="ECO:0000259" key="5">
    <source>
        <dbReference type="Pfam" id="PF00150"/>
    </source>
</evidence>
<evidence type="ECO:0000256" key="4">
    <source>
        <dbReference type="SAM" id="MobiDB-lite"/>
    </source>
</evidence>
<keyword evidence="6" id="KW-0119">Carbohydrate metabolism</keyword>
<dbReference type="KEGG" id="cfus:CYFUS_001603"/>
<dbReference type="EMBL" id="CP022098">
    <property type="protein sequence ID" value="ATB36189.1"/>
    <property type="molecule type" value="Genomic_DNA"/>
</dbReference>
<proteinExistence type="inferred from homology"/>
<dbReference type="GO" id="GO:0004553">
    <property type="term" value="F:hydrolase activity, hydrolyzing O-glycosyl compounds"/>
    <property type="evidence" value="ECO:0007669"/>
    <property type="project" value="InterPro"/>
</dbReference>
<reference evidence="6 7" key="1">
    <citation type="submission" date="2017-06" db="EMBL/GenBank/DDBJ databases">
        <title>Sequencing and comparative analysis of myxobacterial genomes.</title>
        <authorList>
            <person name="Rupp O."/>
            <person name="Goesmann A."/>
            <person name="Sogaard-Andersen L."/>
        </authorList>
    </citation>
    <scope>NUCLEOTIDE SEQUENCE [LARGE SCALE GENOMIC DNA]</scope>
    <source>
        <strain evidence="6 7">DSM 52655</strain>
    </source>
</reference>
<dbReference type="Proteomes" id="UP000217257">
    <property type="component" value="Chromosome"/>
</dbReference>
<feature type="compositionally biased region" description="Pro residues" evidence="4">
    <location>
        <begin position="60"/>
        <end position="76"/>
    </location>
</feature>
<dbReference type="InterPro" id="IPR018087">
    <property type="entry name" value="Glyco_hydro_5_CS"/>
</dbReference>
<evidence type="ECO:0000256" key="2">
    <source>
        <dbReference type="ARBA" id="ARBA00023295"/>
    </source>
</evidence>
<dbReference type="PANTHER" id="PTHR34142">
    <property type="entry name" value="ENDO-BETA-1,4-GLUCANASE A"/>
    <property type="match status" value="1"/>
</dbReference>
<dbReference type="GO" id="GO:0045493">
    <property type="term" value="P:xylan catabolic process"/>
    <property type="evidence" value="ECO:0007669"/>
    <property type="project" value="UniProtKB-KW"/>
</dbReference>
<dbReference type="PROSITE" id="PS51257">
    <property type="entry name" value="PROKAR_LIPOPROTEIN"/>
    <property type="match status" value="1"/>
</dbReference>
<protein>
    <submittedName>
        <fullName evidence="6">Endo-1,4-beta-xylanase</fullName>
    </submittedName>
</protein>
<dbReference type="PROSITE" id="PS00659">
    <property type="entry name" value="GLYCOSYL_HYDROL_F5"/>
    <property type="match status" value="1"/>
</dbReference>
<evidence type="ECO:0000256" key="1">
    <source>
        <dbReference type="ARBA" id="ARBA00022801"/>
    </source>
</evidence>
<dbReference type="SUPFAM" id="SSF51445">
    <property type="entry name" value="(Trans)glycosidases"/>
    <property type="match status" value="1"/>
</dbReference>
<keyword evidence="1 3" id="KW-0378">Hydrolase</keyword>
<feature type="region of interest" description="Disordered" evidence="4">
    <location>
        <begin position="34"/>
        <end position="79"/>
    </location>
</feature>
<sequence>MKRNPVSGGRGLSGWRGLCLAVLHLSLLGGCGIEEPNPPGEQPPVVVEPGPTTPTSPATPTNPAPTQPTNPTPTPVASPVATNGQLKVVGNQIQNQNGVAVQLKGMSLFWSQWGSAFYNASVVNSLADNWKVTVVRAAMAVEEGGYLTNPAAEKARVKTVVDAAIAKGIYVIIDWHDHSATQHTAQAKAFFTEMAQLYKNTPNVIFEIFNEPDNESWSEVRAYAVEIIGAIRGAGAPNLVVVGTPTWSQGVDAAANNPITQYPNVAYTLHFYAGTHGQWLRDRAAAALSRGIALFVTEFGTCDASGNGNLNLNESQLWIDFMNSRKLSWANWSLHDKPETASALVPGASTTGNWPASALTPSGTFIKQKLLQ</sequence>
<accession>A0A250IWT5</accession>
<keyword evidence="2 3" id="KW-0326">Glycosidase</keyword>
<dbReference type="InterPro" id="IPR001547">
    <property type="entry name" value="Glyco_hydro_5"/>
</dbReference>
<dbReference type="RefSeq" id="WP_232537439.1">
    <property type="nucleotide sequence ID" value="NZ_CP022098.1"/>
</dbReference>
<keyword evidence="6" id="KW-0624">Polysaccharide degradation</keyword>
<comment type="similarity">
    <text evidence="3">Belongs to the glycosyl hydrolase 5 (cellulase A) family.</text>
</comment>
<dbReference type="Pfam" id="PF00150">
    <property type="entry name" value="Cellulase"/>
    <property type="match status" value="1"/>
</dbReference>
<feature type="compositionally biased region" description="Low complexity" evidence="4">
    <location>
        <begin position="43"/>
        <end position="59"/>
    </location>
</feature>
<evidence type="ECO:0000313" key="6">
    <source>
        <dbReference type="EMBL" id="ATB36189.1"/>
    </source>
</evidence>
<dbReference type="AlphaFoldDB" id="A0A250IWT5"/>
<dbReference type="Gene3D" id="3.20.20.80">
    <property type="entry name" value="Glycosidases"/>
    <property type="match status" value="1"/>
</dbReference>
<keyword evidence="6" id="KW-0858">Xylan degradation</keyword>
<evidence type="ECO:0000313" key="7">
    <source>
        <dbReference type="Proteomes" id="UP000217257"/>
    </source>
</evidence>
<dbReference type="InterPro" id="IPR017853">
    <property type="entry name" value="GH"/>
</dbReference>
<organism evidence="6 7">
    <name type="scientific">Cystobacter fuscus</name>
    <dbReference type="NCBI Taxonomy" id="43"/>
    <lineage>
        <taxon>Bacteria</taxon>
        <taxon>Pseudomonadati</taxon>
        <taxon>Myxococcota</taxon>
        <taxon>Myxococcia</taxon>
        <taxon>Myxococcales</taxon>
        <taxon>Cystobacterineae</taxon>
        <taxon>Archangiaceae</taxon>
        <taxon>Cystobacter</taxon>
    </lineage>
</organism>
<name>A0A250IWT5_9BACT</name>